<dbReference type="GO" id="GO:0046875">
    <property type="term" value="F:ephrin receptor binding"/>
    <property type="evidence" value="ECO:0007669"/>
    <property type="project" value="TreeGrafter"/>
</dbReference>
<keyword evidence="7" id="KW-1133">Transmembrane helix</keyword>
<dbReference type="AlphaFoldDB" id="A0AA39LHG6"/>
<dbReference type="Proteomes" id="UP001175271">
    <property type="component" value="Unassembled WGS sequence"/>
</dbReference>
<evidence type="ECO:0000256" key="6">
    <source>
        <dbReference type="PROSITE-ProRule" id="PRU00884"/>
    </source>
</evidence>
<organism evidence="9 10">
    <name type="scientific">Steinernema hermaphroditum</name>
    <dbReference type="NCBI Taxonomy" id="289476"/>
    <lineage>
        <taxon>Eukaryota</taxon>
        <taxon>Metazoa</taxon>
        <taxon>Ecdysozoa</taxon>
        <taxon>Nematoda</taxon>
        <taxon>Chromadorea</taxon>
        <taxon>Rhabditida</taxon>
        <taxon>Tylenchina</taxon>
        <taxon>Panagrolaimomorpha</taxon>
        <taxon>Strongyloidoidea</taxon>
        <taxon>Steinernematidae</taxon>
        <taxon>Steinernema</taxon>
    </lineage>
</organism>
<dbReference type="EMBL" id="JAUCMV010000005">
    <property type="protein sequence ID" value="KAK0397846.1"/>
    <property type="molecule type" value="Genomic_DNA"/>
</dbReference>
<gene>
    <name evidence="9" type="ORF">QR680_002301</name>
</gene>
<evidence type="ECO:0000313" key="10">
    <source>
        <dbReference type="Proteomes" id="UP001175271"/>
    </source>
</evidence>
<dbReference type="SUPFAM" id="SSF49503">
    <property type="entry name" value="Cupredoxins"/>
    <property type="match status" value="1"/>
</dbReference>
<dbReference type="Pfam" id="PF00812">
    <property type="entry name" value="Ephrin"/>
    <property type="match status" value="1"/>
</dbReference>
<keyword evidence="10" id="KW-1185">Reference proteome</keyword>
<dbReference type="GO" id="GO:0005886">
    <property type="term" value="C:plasma membrane"/>
    <property type="evidence" value="ECO:0007669"/>
    <property type="project" value="TreeGrafter"/>
</dbReference>
<dbReference type="GO" id="GO:0007411">
    <property type="term" value="P:axon guidance"/>
    <property type="evidence" value="ECO:0007669"/>
    <property type="project" value="TreeGrafter"/>
</dbReference>
<evidence type="ECO:0000256" key="3">
    <source>
        <dbReference type="ARBA" id="ARBA00023136"/>
    </source>
</evidence>
<evidence type="ECO:0000256" key="7">
    <source>
        <dbReference type="SAM" id="Phobius"/>
    </source>
</evidence>
<accession>A0AA39LHG6</accession>
<keyword evidence="5" id="KW-0325">Glycoprotein</keyword>
<evidence type="ECO:0000313" key="9">
    <source>
        <dbReference type="EMBL" id="KAK0397846.1"/>
    </source>
</evidence>
<dbReference type="PANTHER" id="PTHR11304">
    <property type="entry name" value="EPHRIN"/>
    <property type="match status" value="1"/>
</dbReference>
<dbReference type="InterPro" id="IPR008972">
    <property type="entry name" value="Cupredoxin"/>
</dbReference>
<keyword evidence="7" id="KW-0812">Transmembrane</keyword>
<comment type="subcellular location">
    <subcellularLocation>
        <location evidence="1">Membrane</location>
    </subcellularLocation>
</comment>
<sequence>MTTDAAEIDIPFVGRSCTCCLRMAMMMLSFPQHIMRNPDSEIAACGLVMRFLFMVTVVTSYWTILFALRSSVPATTTIFHLNWSSSNPMFAFSSDNGAIPAGRIGVGDVLVFDCPFTDHEKNQTKEEYSAIYDVTEEEMHDCVLRDDSKLVGECVEPFRQRTIVYRRGDFSKKLHFMSVSSGTKDGLYNRVGGLCENANLRATVYLDETQNRKIEDYLDADVHFLDLRPPREEVDTDDDDYDFVGDYDGMNEEQIIRAHRINHIQRVGKVIDIGRYEGPHMTKEQWRNAFAKSYQVDQPLTAEDLDPMVRSKFRFFSTKKPMEAEVKPTKKSKSRLPLLPDVPYFRNRLRGRPTFS</sequence>
<dbReference type="InterPro" id="IPR001799">
    <property type="entry name" value="Ephrin_RBD"/>
</dbReference>
<keyword evidence="3 7" id="KW-0472">Membrane</keyword>
<feature type="domain" description="Ephrin RBD" evidence="8">
    <location>
        <begin position="76"/>
        <end position="206"/>
    </location>
</feature>
<feature type="transmembrane region" description="Helical" evidence="7">
    <location>
        <begin position="42"/>
        <end position="68"/>
    </location>
</feature>
<reference evidence="9" key="1">
    <citation type="submission" date="2023-06" db="EMBL/GenBank/DDBJ databases">
        <title>Genomic analysis of the entomopathogenic nematode Steinernema hermaphroditum.</title>
        <authorList>
            <person name="Schwarz E.M."/>
            <person name="Heppert J.K."/>
            <person name="Baniya A."/>
            <person name="Schwartz H.T."/>
            <person name="Tan C.-H."/>
            <person name="Antoshechkin I."/>
            <person name="Sternberg P.W."/>
            <person name="Goodrich-Blair H."/>
            <person name="Dillman A.R."/>
        </authorList>
    </citation>
    <scope>NUCLEOTIDE SEQUENCE</scope>
    <source>
        <strain evidence="9">PS9179</strain>
        <tissue evidence="9">Whole animal</tissue>
    </source>
</reference>
<comment type="caution">
    <text evidence="6">Lacks conserved residue(s) required for the propagation of feature annotation.</text>
</comment>
<keyword evidence="4 6" id="KW-1015">Disulfide bond</keyword>
<evidence type="ECO:0000256" key="4">
    <source>
        <dbReference type="ARBA" id="ARBA00023157"/>
    </source>
</evidence>
<comment type="caution">
    <text evidence="9">The sequence shown here is derived from an EMBL/GenBank/DDBJ whole genome shotgun (WGS) entry which is preliminary data.</text>
</comment>
<evidence type="ECO:0000256" key="5">
    <source>
        <dbReference type="ARBA" id="ARBA00023180"/>
    </source>
</evidence>
<keyword evidence="2" id="KW-0732">Signal</keyword>
<evidence type="ECO:0000256" key="1">
    <source>
        <dbReference type="ARBA" id="ARBA00004370"/>
    </source>
</evidence>
<dbReference type="PROSITE" id="PS51551">
    <property type="entry name" value="EPHRIN_RBD_2"/>
    <property type="match status" value="1"/>
</dbReference>
<proteinExistence type="inferred from homology"/>
<protein>
    <recommendedName>
        <fullName evidence="8">Ephrin RBD domain-containing protein</fullName>
    </recommendedName>
</protein>
<dbReference type="Gene3D" id="2.60.40.420">
    <property type="entry name" value="Cupredoxins - blue copper proteins"/>
    <property type="match status" value="1"/>
</dbReference>
<name>A0AA39LHG6_9BILA</name>
<evidence type="ECO:0000259" key="8">
    <source>
        <dbReference type="PROSITE" id="PS51551"/>
    </source>
</evidence>
<feature type="disulfide bond" evidence="6">
    <location>
        <begin position="114"/>
        <end position="154"/>
    </location>
</feature>
<dbReference type="PANTHER" id="PTHR11304:SF29">
    <property type="entry name" value="EPHRIN"/>
    <property type="match status" value="1"/>
</dbReference>
<dbReference type="InterPro" id="IPR031328">
    <property type="entry name" value="Ephrin"/>
</dbReference>
<comment type="similarity">
    <text evidence="6">Belongs to the ephrin family.</text>
</comment>
<evidence type="ECO:0000256" key="2">
    <source>
        <dbReference type="ARBA" id="ARBA00022729"/>
    </source>
</evidence>
<dbReference type="GO" id="GO:0048013">
    <property type="term" value="P:ephrin receptor signaling pathway"/>
    <property type="evidence" value="ECO:0007669"/>
    <property type="project" value="TreeGrafter"/>
</dbReference>